<dbReference type="InterPro" id="IPR014718">
    <property type="entry name" value="GH-type_carb-bd"/>
</dbReference>
<feature type="domain" description="Beta galactosidase small chain/" evidence="5">
    <location>
        <begin position="1"/>
        <end position="244"/>
    </location>
</feature>
<dbReference type="InterPro" id="IPR004199">
    <property type="entry name" value="B-gal_small/dom_5"/>
</dbReference>
<dbReference type="SMART" id="SM01038">
    <property type="entry name" value="Bgal_small_N"/>
    <property type="match status" value="1"/>
</dbReference>
<dbReference type="PANTHER" id="PTHR46323:SF2">
    <property type="entry name" value="BETA-GALACTOSIDASE"/>
    <property type="match status" value="1"/>
</dbReference>
<gene>
    <name evidence="6" type="primary">ebgA_7</name>
    <name evidence="6" type="ORF">SDC9_134315</name>
</gene>
<dbReference type="GO" id="GO:0004565">
    <property type="term" value="F:beta-galactosidase activity"/>
    <property type="evidence" value="ECO:0007669"/>
    <property type="project" value="UniProtKB-EC"/>
</dbReference>
<dbReference type="InterPro" id="IPR050347">
    <property type="entry name" value="Bact_Beta-galactosidase"/>
</dbReference>
<dbReference type="InterPro" id="IPR011013">
    <property type="entry name" value="Gal_mutarotase_sf_dom"/>
</dbReference>
<dbReference type="GO" id="GO:0005990">
    <property type="term" value="P:lactose catabolic process"/>
    <property type="evidence" value="ECO:0007669"/>
    <property type="project" value="TreeGrafter"/>
</dbReference>
<dbReference type="PANTHER" id="PTHR46323">
    <property type="entry name" value="BETA-GALACTOSIDASE"/>
    <property type="match status" value="1"/>
</dbReference>
<comment type="caution">
    <text evidence="6">The sequence shown here is derived from an EMBL/GenBank/DDBJ whole genome shotgun (WGS) entry which is preliminary data.</text>
</comment>
<dbReference type="SUPFAM" id="SSF74650">
    <property type="entry name" value="Galactose mutarotase-like"/>
    <property type="match status" value="1"/>
</dbReference>
<keyword evidence="3 6" id="KW-0378">Hydrolase</keyword>
<protein>
    <recommendedName>
        <fullName evidence="2">beta-galactosidase</fullName>
        <ecNumber evidence="2">3.2.1.23</ecNumber>
    </recommendedName>
</protein>
<comment type="catalytic activity">
    <reaction evidence="1">
        <text>Hydrolysis of terminal non-reducing beta-D-galactose residues in beta-D-galactosides.</text>
        <dbReference type="EC" id="3.2.1.23"/>
    </reaction>
</comment>
<dbReference type="Gene3D" id="2.70.98.10">
    <property type="match status" value="1"/>
</dbReference>
<sequence>MFRAPVDNDRGFSVRIADRWERYGLDKLQARVTAFESAREGADILVIVRSVHAPKIFRPLLTLEQSWRFTPEGRVELRLSYTTYPGNESLLQGMYLPRLGLRFRMPGSFDRLSWYGRGPHESYPDKKLGAMIGLYHASVEDTHEPYIYPQENGSHADTRFVLINDAAGRGLMIAGEDFSFSAHHYSQEALTRALHTYELKNEDMTEVCVDGAMGPLGSNSCGPEPLERDRIYLKEARSFRFTLQTVDLQTQSLSMTANRLMR</sequence>
<dbReference type="GO" id="GO:0009341">
    <property type="term" value="C:beta-galactosidase complex"/>
    <property type="evidence" value="ECO:0007669"/>
    <property type="project" value="InterPro"/>
</dbReference>
<proteinExistence type="predicted"/>
<dbReference type="AlphaFoldDB" id="A0A645DD14"/>
<dbReference type="EC" id="3.2.1.23" evidence="2"/>
<dbReference type="Pfam" id="PF02929">
    <property type="entry name" value="Bgal_small_N"/>
    <property type="match status" value="1"/>
</dbReference>
<organism evidence="6">
    <name type="scientific">bioreactor metagenome</name>
    <dbReference type="NCBI Taxonomy" id="1076179"/>
    <lineage>
        <taxon>unclassified sequences</taxon>
        <taxon>metagenomes</taxon>
        <taxon>ecological metagenomes</taxon>
    </lineage>
</organism>
<name>A0A645DD14_9ZZZZ</name>
<evidence type="ECO:0000256" key="1">
    <source>
        <dbReference type="ARBA" id="ARBA00001412"/>
    </source>
</evidence>
<evidence type="ECO:0000259" key="5">
    <source>
        <dbReference type="SMART" id="SM01038"/>
    </source>
</evidence>
<reference evidence="6" key="1">
    <citation type="submission" date="2019-08" db="EMBL/GenBank/DDBJ databases">
        <authorList>
            <person name="Kucharzyk K."/>
            <person name="Murdoch R.W."/>
            <person name="Higgins S."/>
            <person name="Loffler F."/>
        </authorList>
    </citation>
    <scope>NUCLEOTIDE SEQUENCE</scope>
</reference>
<evidence type="ECO:0000256" key="4">
    <source>
        <dbReference type="ARBA" id="ARBA00023295"/>
    </source>
</evidence>
<evidence type="ECO:0000256" key="2">
    <source>
        <dbReference type="ARBA" id="ARBA00012756"/>
    </source>
</evidence>
<evidence type="ECO:0000256" key="3">
    <source>
        <dbReference type="ARBA" id="ARBA00022801"/>
    </source>
</evidence>
<dbReference type="EMBL" id="VSSQ01035090">
    <property type="protein sequence ID" value="MPM87221.1"/>
    <property type="molecule type" value="Genomic_DNA"/>
</dbReference>
<dbReference type="GO" id="GO:0030246">
    <property type="term" value="F:carbohydrate binding"/>
    <property type="evidence" value="ECO:0007669"/>
    <property type="project" value="InterPro"/>
</dbReference>
<keyword evidence="4 6" id="KW-0326">Glycosidase</keyword>
<evidence type="ECO:0000313" key="6">
    <source>
        <dbReference type="EMBL" id="MPM87221.1"/>
    </source>
</evidence>
<accession>A0A645DD14</accession>